<organism evidence="1">
    <name type="scientific">Picea sitchensis</name>
    <name type="common">Sitka spruce</name>
    <name type="synonym">Pinus sitchensis</name>
    <dbReference type="NCBI Taxonomy" id="3332"/>
    <lineage>
        <taxon>Eukaryota</taxon>
        <taxon>Viridiplantae</taxon>
        <taxon>Streptophyta</taxon>
        <taxon>Embryophyta</taxon>
        <taxon>Tracheophyta</taxon>
        <taxon>Spermatophyta</taxon>
        <taxon>Pinopsida</taxon>
        <taxon>Pinidae</taxon>
        <taxon>Conifers I</taxon>
        <taxon>Pinales</taxon>
        <taxon>Pinaceae</taxon>
        <taxon>Picea</taxon>
    </lineage>
</organism>
<sequence length="34" mass="4233">MEIQLCVRMSARKHMYTHFLRNYQEMYSLQPAQK</sequence>
<name>A9NQT8_PICSI</name>
<dbReference type="EMBL" id="EF083663">
    <property type="protein sequence ID" value="ABK22999.1"/>
    <property type="molecule type" value="mRNA"/>
</dbReference>
<reference evidence="1" key="1">
    <citation type="journal article" date="2008" name="BMC Genomics">
        <title>A conifer genomics resource of 200,000 spruce (Picea spp.) ESTs and 6,464 high-quality, sequence-finished full-length cDNAs for Sitka spruce (Picea sitchensis).</title>
        <authorList>
            <person name="Ralph S.G."/>
            <person name="Chun H.J."/>
            <person name="Kolosova N."/>
            <person name="Cooper D."/>
            <person name="Oddy C."/>
            <person name="Ritland C.E."/>
            <person name="Kirkpatrick R."/>
            <person name="Moore R."/>
            <person name="Barber S."/>
            <person name="Holt R.A."/>
            <person name="Jones S.J."/>
            <person name="Marra M.A."/>
            <person name="Douglas C.J."/>
            <person name="Ritland K."/>
            <person name="Bohlmann J."/>
        </authorList>
    </citation>
    <scope>NUCLEOTIDE SEQUENCE</scope>
    <source>
        <tissue evidence="1">Bark</tissue>
    </source>
</reference>
<evidence type="ECO:0000313" key="1">
    <source>
        <dbReference type="EMBL" id="ABK22999.1"/>
    </source>
</evidence>
<protein>
    <submittedName>
        <fullName evidence="1">Uncharacterized protein</fullName>
    </submittedName>
</protein>
<proteinExistence type="evidence at transcript level"/>
<accession>A9NQT8</accession>
<dbReference type="AlphaFoldDB" id="A9NQT8"/>